<evidence type="ECO:0000256" key="4">
    <source>
        <dbReference type="ARBA" id="ARBA00023128"/>
    </source>
</evidence>
<comment type="domain">
    <text evidence="6">Lacks alpha-helical transmembrane segments, suggesting that it resides in the membrane via beta-sheet conformations similar to those predicted for other outer membrane proteins and porin.</text>
</comment>
<evidence type="ECO:0000256" key="3">
    <source>
        <dbReference type="ARBA" id="ARBA00022787"/>
    </source>
</evidence>
<keyword evidence="3 6" id="KW-1000">Mitochondrion outer membrane</keyword>
<dbReference type="STRING" id="215250.A0A316YPW6"/>
<feature type="compositionally biased region" description="Low complexity" evidence="7">
    <location>
        <begin position="338"/>
        <end position="354"/>
    </location>
</feature>
<evidence type="ECO:0000256" key="1">
    <source>
        <dbReference type="ARBA" id="ARBA00022452"/>
    </source>
</evidence>
<comment type="similarity">
    <text evidence="6">Belongs to the MDM10 family.</text>
</comment>
<feature type="compositionally biased region" description="Polar residues" evidence="7">
    <location>
        <begin position="355"/>
        <end position="369"/>
    </location>
</feature>
<sequence>MHDFVSHVLRRYWEATGWNNQNSYMYLTSTSNAVLDFSIPTGLSLSISASPSPPFFTTYRLRALPTLSGALGYIYASTDADAPPLDIGGSSRDVRFKDVVERFRVIEAPKTPQGKEPVWLAGKRIDARDYLLYGCMHVPTARVDALYTSRLSPTWQLLVTAISMPPRNSPSSSASAGAGHYADRSDMSNSGAPPPSAAASSPSTPPPGATNLQINLQRDTGRWFQEYSYSADDALWGFRFLYNFGTPDSTANSIDAMLQDLGSFSSSSSSPSGSDYTRNGTKEMHRVDEESALEAVVGGGLQGRFSVGAEVFLSAVEKSAGISTGVRFTTLPDPLPSPASSSSLPSPQAAPSSSDGTPSQPPTTITATLNPMMGHLSTAYAARMTRDIVACSRFDFNVYSYDSELTLGAEYWLRKSKRQERQEELQQTQDMVDDAGADRGSSASFPPWRAIEDDAEGESSVHAGGLERNVAANAREELAARELTREAGALSLREGPSGTASSSPATSATATAPPTPTRSWSLREEIPIYSELPPPSPSEGEERQAPSPWQSSPSSLFSSSSSLSSSAIGVLKARLSTSGIIALLWEGRLRNCLVSFGVKADLSPSQYTTQKDSAGAGSGFVGGSSKPLRAIGLDVLYFSQTKEARSRASS</sequence>
<comment type="function">
    <text evidence="6">Component of the ERMES/MDM complex, which serves as a molecular tether to connect the endoplasmic reticulum and mitochondria. Components of this complex are involved in the control of mitochondrial shape and protein biogenesis and may function in phospholipid exchange. MDM10 is involved in the late assembly steps of the general translocase of the mitochondrial outer membrane (TOM complex). Functions in the TOM40-specific route of the assembly of outer membrane beta-barrel proteins, including the association of TOM40 with the receptor TOM22 and small TOM proteins. Can associate with the SAM(core) complex as well as the MDM12-MMM1 complex, both involved in late steps of the major beta-barrel assembly pathway, that is responsible for biogenesis of all outer membrane beta-barrel proteins. May act as a switch that shuttles between both complexes and channels precursor proteins into the TOM40-specific pathway. Plays a role in mitochondrial morphology and in the inheritance of mitochondria.</text>
</comment>
<dbReference type="GO" id="GO:0001401">
    <property type="term" value="C:SAM complex"/>
    <property type="evidence" value="ECO:0007669"/>
    <property type="project" value="TreeGrafter"/>
</dbReference>
<comment type="subunit">
    <text evidence="6">Component of the ER-mitochondria encounter structure (ERMES) or MDM complex, composed of MMM1, MDM10, MDM12 and MDM34. Associates with the mitochondrial outer membrane sorting assembly machinery SAM(core) complex.</text>
</comment>
<organism evidence="8 9">
    <name type="scientific">Acaromyces ingoldii</name>
    <dbReference type="NCBI Taxonomy" id="215250"/>
    <lineage>
        <taxon>Eukaryota</taxon>
        <taxon>Fungi</taxon>
        <taxon>Dikarya</taxon>
        <taxon>Basidiomycota</taxon>
        <taxon>Ustilaginomycotina</taxon>
        <taxon>Exobasidiomycetes</taxon>
        <taxon>Exobasidiales</taxon>
        <taxon>Cryptobasidiaceae</taxon>
        <taxon>Acaromyces</taxon>
    </lineage>
</organism>
<dbReference type="PANTHER" id="PTHR28035:SF1">
    <property type="entry name" value="MITOCHONDRIAL DISTRIBUTION AND MORPHOLOGY PROTEIN 10"/>
    <property type="match status" value="1"/>
</dbReference>
<dbReference type="AlphaFoldDB" id="A0A316YPW6"/>
<keyword evidence="9" id="KW-1185">Reference proteome</keyword>
<dbReference type="EMBL" id="KZ819635">
    <property type="protein sequence ID" value="PWN91271.1"/>
    <property type="molecule type" value="Genomic_DNA"/>
</dbReference>
<gene>
    <name evidence="6" type="primary">MDM10</name>
    <name evidence="8" type="ORF">FA10DRAFT_265140</name>
</gene>
<feature type="region of interest" description="Disordered" evidence="7">
    <location>
        <begin position="422"/>
        <end position="448"/>
    </location>
</feature>
<evidence type="ECO:0000313" key="8">
    <source>
        <dbReference type="EMBL" id="PWN91271.1"/>
    </source>
</evidence>
<dbReference type="GO" id="GO:0051654">
    <property type="term" value="P:establishment of mitochondrion localization"/>
    <property type="evidence" value="ECO:0007669"/>
    <property type="project" value="TreeGrafter"/>
</dbReference>
<evidence type="ECO:0000256" key="6">
    <source>
        <dbReference type="HAMAP-Rule" id="MF_03102"/>
    </source>
</evidence>
<dbReference type="InterPro" id="IPR027539">
    <property type="entry name" value="Mdm10"/>
</dbReference>
<feature type="compositionally biased region" description="Low complexity" evidence="7">
    <location>
        <begin position="166"/>
        <end position="178"/>
    </location>
</feature>
<dbReference type="InParanoid" id="A0A316YPW6"/>
<protein>
    <recommendedName>
        <fullName evidence="6">Mitochondrial distribution and morphology protein 10</fullName>
    </recommendedName>
    <alternativeName>
        <fullName evidence="6">Mitochondrial inheritance component MDM10</fullName>
    </alternativeName>
</protein>
<comment type="subcellular location">
    <subcellularLocation>
        <location evidence="6">Mitochondrion outer membrane</location>
        <topology evidence="6">Multi-pass membrane protein</topology>
    </subcellularLocation>
    <text evidence="6">The ERMES/MDM complex localizes to a few discrete foci (around 10 per single cell), that represent mitochondria-endoplasmic reticulum junctions. These foci are often found next to mtDNA nucleoids.</text>
</comment>
<keyword evidence="5 6" id="KW-0472">Membrane</keyword>
<keyword evidence="1 6" id="KW-1134">Transmembrane beta strand</keyword>
<dbReference type="Pfam" id="PF12519">
    <property type="entry name" value="MDM10"/>
    <property type="match status" value="1"/>
</dbReference>
<keyword evidence="2 6" id="KW-0812">Transmembrane</keyword>
<evidence type="ECO:0000313" key="9">
    <source>
        <dbReference type="Proteomes" id="UP000245768"/>
    </source>
</evidence>
<name>A0A316YPW6_9BASI</name>
<dbReference type="GO" id="GO:0015914">
    <property type="term" value="P:phospholipid transport"/>
    <property type="evidence" value="ECO:0007669"/>
    <property type="project" value="TreeGrafter"/>
</dbReference>
<evidence type="ECO:0000256" key="5">
    <source>
        <dbReference type="ARBA" id="ARBA00023136"/>
    </source>
</evidence>
<evidence type="ECO:0000256" key="7">
    <source>
        <dbReference type="SAM" id="MobiDB-lite"/>
    </source>
</evidence>
<feature type="region of interest" description="Disordered" evidence="7">
    <location>
        <begin position="166"/>
        <end position="213"/>
    </location>
</feature>
<keyword evidence="4 6" id="KW-0496">Mitochondrion</keyword>
<dbReference type="FunCoup" id="A0A316YPW6">
    <property type="interactions" value="44"/>
</dbReference>
<dbReference type="Proteomes" id="UP000245768">
    <property type="component" value="Unassembled WGS sequence"/>
</dbReference>
<feature type="region of interest" description="Disordered" evidence="7">
    <location>
        <begin position="491"/>
        <end position="556"/>
    </location>
</feature>
<evidence type="ECO:0000256" key="2">
    <source>
        <dbReference type="ARBA" id="ARBA00022692"/>
    </source>
</evidence>
<feature type="compositionally biased region" description="Low complexity" evidence="7">
    <location>
        <begin position="546"/>
        <end position="556"/>
    </location>
</feature>
<dbReference type="OrthoDB" id="2103793at2759"/>
<feature type="region of interest" description="Disordered" evidence="7">
    <location>
        <begin position="331"/>
        <end position="370"/>
    </location>
</feature>
<dbReference type="GO" id="GO:1990456">
    <property type="term" value="P:mitochondrion-endoplasmic reticulum membrane tethering"/>
    <property type="evidence" value="ECO:0007669"/>
    <property type="project" value="UniProtKB-UniRule"/>
</dbReference>
<accession>A0A316YPW6</accession>
<dbReference type="PANTHER" id="PTHR28035">
    <property type="entry name" value="MITOCHONDRIAL DISTRIBUTION AND MORPHOLOGY PROTEIN 10"/>
    <property type="match status" value="1"/>
</dbReference>
<proteinExistence type="inferred from homology"/>
<dbReference type="GO" id="GO:0032865">
    <property type="term" value="C:ERMES complex"/>
    <property type="evidence" value="ECO:0007669"/>
    <property type="project" value="UniProtKB-UniRule"/>
</dbReference>
<feature type="compositionally biased region" description="Low complexity" evidence="7">
    <location>
        <begin position="491"/>
        <end position="512"/>
    </location>
</feature>
<reference evidence="8 9" key="1">
    <citation type="journal article" date="2018" name="Mol. Biol. Evol.">
        <title>Broad Genomic Sampling Reveals a Smut Pathogenic Ancestry of the Fungal Clade Ustilaginomycotina.</title>
        <authorList>
            <person name="Kijpornyongpan T."/>
            <person name="Mondo S.J."/>
            <person name="Barry K."/>
            <person name="Sandor L."/>
            <person name="Lee J."/>
            <person name="Lipzen A."/>
            <person name="Pangilinan J."/>
            <person name="LaButti K."/>
            <person name="Hainaut M."/>
            <person name="Henrissat B."/>
            <person name="Grigoriev I.V."/>
            <person name="Spatafora J.W."/>
            <person name="Aime M.C."/>
        </authorList>
    </citation>
    <scope>NUCLEOTIDE SEQUENCE [LARGE SCALE GENOMIC DNA]</scope>
    <source>
        <strain evidence="8 9">MCA 4198</strain>
    </source>
</reference>
<dbReference type="HAMAP" id="MF_03102">
    <property type="entry name" value="Mdm10"/>
    <property type="match status" value="1"/>
</dbReference>
<dbReference type="GO" id="GO:0045040">
    <property type="term" value="P:protein insertion into mitochondrial outer membrane"/>
    <property type="evidence" value="ECO:0007669"/>
    <property type="project" value="UniProtKB-UniRule"/>
</dbReference>
<dbReference type="GO" id="GO:0070096">
    <property type="term" value="P:mitochondrial outer membrane translocase complex assembly"/>
    <property type="evidence" value="ECO:0007669"/>
    <property type="project" value="UniProtKB-UniRule"/>
</dbReference>